<feature type="transmembrane region" description="Helical" evidence="7">
    <location>
        <begin position="939"/>
        <end position="963"/>
    </location>
</feature>
<feature type="domain" description="ABC3 transporter permease C-terminal" evidence="8">
    <location>
        <begin position="307"/>
        <end position="410"/>
    </location>
</feature>
<organism evidence="9 10">
    <name type="scientific">Actinoplanes couchii</name>
    <dbReference type="NCBI Taxonomy" id="403638"/>
    <lineage>
        <taxon>Bacteria</taxon>
        <taxon>Bacillati</taxon>
        <taxon>Actinomycetota</taxon>
        <taxon>Actinomycetes</taxon>
        <taxon>Micromonosporales</taxon>
        <taxon>Micromonosporaceae</taxon>
        <taxon>Actinoplanes</taxon>
    </lineage>
</organism>
<evidence type="ECO:0000256" key="4">
    <source>
        <dbReference type="ARBA" id="ARBA00022989"/>
    </source>
</evidence>
<comment type="similarity">
    <text evidence="6">Belongs to the ABC-4 integral membrane protein family.</text>
</comment>
<keyword evidence="3 7" id="KW-0812">Transmembrane</keyword>
<name>A0ABQ3XF03_9ACTN</name>
<dbReference type="Proteomes" id="UP000612282">
    <property type="component" value="Unassembled WGS sequence"/>
</dbReference>
<dbReference type="InterPro" id="IPR003838">
    <property type="entry name" value="ABC3_permease_C"/>
</dbReference>
<accession>A0ABQ3XF03</accession>
<evidence type="ECO:0000256" key="1">
    <source>
        <dbReference type="ARBA" id="ARBA00004651"/>
    </source>
</evidence>
<dbReference type="EMBL" id="BOMG01000064">
    <property type="protein sequence ID" value="GID57067.1"/>
    <property type="molecule type" value="Genomic_DNA"/>
</dbReference>
<comment type="caution">
    <text evidence="9">The sequence shown here is derived from an EMBL/GenBank/DDBJ whole genome shotgun (WGS) entry which is preliminary data.</text>
</comment>
<feature type="transmembrane region" description="Helical" evidence="7">
    <location>
        <begin position="302"/>
        <end position="326"/>
    </location>
</feature>
<dbReference type="Pfam" id="PF02687">
    <property type="entry name" value="FtsX"/>
    <property type="match status" value="1"/>
</dbReference>
<evidence type="ECO:0000259" key="8">
    <source>
        <dbReference type="Pfam" id="PF02687"/>
    </source>
</evidence>
<keyword evidence="5 7" id="KW-0472">Membrane</keyword>
<feature type="transmembrane region" description="Helical" evidence="7">
    <location>
        <begin position="347"/>
        <end position="373"/>
    </location>
</feature>
<dbReference type="RefSeq" id="WP_203799267.1">
    <property type="nucleotide sequence ID" value="NZ_BAAAQE010000094.1"/>
</dbReference>
<comment type="subcellular location">
    <subcellularLocation>
        <location evidence="1">Cell membrane</location>
        <topology evidence="1">Multi-pass membrane protein</topology>
    </subcellularLocation>
</comment>
<feature type="transmembrane region" description="Helical" evidence="7">
    <location>
        <begin position="983"/>
        <end position="1008"/>
    </location>
</feature>
<evidence type="ECO:0000256" key="5">
    <source>
        <dbReference type="ARBA" id="ARBA00023136"/>
    </source>
</evidence>
<reference evidence="9 10" key="1">
    <citation type="submission" date="2021-01" db="EMBL/GenBank/DDBJ databases">
        <title>Whole genome shotgun sequence of Actinoplanes couchii NBRC 106145.</title>
        <authorList>
            <person name="Komaki H."/>
            <person name="Tamura T."/>
        </authorList>
    </citation>
    <scope>NUCLEOTIDE SEQUENCE [LARGE SCALE GENOMIC DNA]</scope>
    <source>
        <strain evidence="9 10">NBRC 106145</strain>
    </source>
</reference>
<keyword evidence="2" id="KW-1003">Cell membrane</keyword>
<sequence length="1021" mass="106653">MISLVFVMLWHRRGQAVTLALLGLLAVTAAVAAPAYLIAVDRAVAAGQIATAAPDELGLVASAVQNERVATEDDTGPPSPPEQDGLQFGDVATALIALPGFTYVYSAEYWVIGIDPNPANAGLLVYRQDVCAHLRILTGRCLAAEGDVLLGEHTAQRLSLKAGDSVELRSALPSPDPKRKIWLPDGKPRRLLIAGTYRAAEPNAGYWGARGYFTATPETGPGEPIFTTAVTQQTMDHGQITLAMDGRAGPAALNPDRLGQLRADLQKLEQSTADVGMAVKIDTGMTALLDRIDVGQTSTRPLVPVLAVPLILLACFTIFLTVGYGLEGRQGELAVVALRGSRWWTRWWLAAGESLVAVLAGALCGCLTGQLLVDAIAAIVFPDGGVPSAWTSLRYAPLAAGAALLSVMLAQRRQLVGSVAALLRRNPATADGRWAIAGEVLAVLLAVAASVQLVLSQGSLTGVGLFAPAILMLALGLLTARASLPLISRYAVRALHRGRLGVALAGLQLARRPGAGRLFALLVATVAVTGYATCAVDTATTGRAVEATLGTGAARVLTVQTAQPQQLLAAVRRIDPDGDFAMAVTRLPPGTTADEAPGLAVDSTRLAAVAAWPGDGPGPDEVAGRLRPELPAPPEFPGPDIAVDVAASGLVPGTKGLRLQVSVSALNGIGDAVIELGELQNRAATYRQKIEVCQEGCRIDGIGFARTGTSRITAEVTLKGLRATAPDRKVWPVTRLADPNSWRASPEVRVAQAPDGLRITFDESISASPLVWIKPASTPDPIPVAVAGARPTGDVISGLDAKPMLTTDAGTLPVVPQVGRRAVMVDLEYADRTTMNAGLSTTPQIWLNTTAPPDILDRVSAEGLTVVADVRADRIRQRLDQQGPALALWFHVLTGVLAVLLGAGALVLAAAVDRRRRVEDLSALRNQGLRPGPAGQAMLWTYPALVAVAVVIGLLVGALAWLVTGWALPLAGPNPPDLPLPAWPRITVLLTVGAAVLLTLTAVAVATGRNLRRRVTRRGPL</sequence>
<dbReference type="InterPro" id="IPR050250">
    <property type="entry name" value="Macrolide_Exporter_MacB"/>
</dbReference>
<protein>
    <recommendedName>
        <fullName evidence="8">ABC3 transporter permease C-terminal domain-containing protein</fullName>
    </recommendedName>
</protein>
<feature type="transmembrane region" description="Helical" evidence="7">
    <location>
        <begin position="515"/>
        <end position="533"/>
    </location>
</feature>
<evidence type="ECO:0000313" key="10">
    <source>
        <dbReference type="Proteomes" id="UP000612282"/>
    </source>
</evidence>
<evidence type="ECO:0000256" key="6">
    <source>
        <dbReference type="ARBA" id="ARBA00038076"/>
    </source>
</evidence>
<evidence type="ECO:0000313" key="9">
    <source>
        <dbReference type="EMBL" id="GID57067.1"/>
    </source>
</evidence>
<feature type="transmembrane region" description="Helical" evidence="7">
    <location>
        <begin position="460"/>
        <end position="480"/>
    </location>
</feature>
<keyword evidence="10" id="KW-1185">Reference proteome</keyword>
<proteinExistence type="inferred from homology"/>
<evidence type="ECO:0000256" key="7">
    <source>
        <dbReference type="SAM" id="Phobius"/>
    </source>
</evidence>
<evidence type="ECO:0000256" key="2">
    <source>
        <dbReference type="ARBA" id="ARBA00022475"/>
    </source>
</evidence>
<gene>
    <name evidence="9" type="ORF">Aco03nite_054710</name>
</gene>
<feature type="transmembrane region" description="Helical" evidence="7">
    <location>
        <begin position="886"/>
        <end position="912"/>
    </location>
</feature>
<feature type="transmembrane region" description="Helical" evidence="7">
    <location>
        <begin position="432"/>
        <end position="454"/>
    </location>
</feature>
<keyword evidence="4 7" id="KW-1133">Transmembrane helix</keyword>
<evidence type="ECO:0000256" key="3">
    <source>
        <dbReference type="ARBA" id="ARBA00022692"/>
    </source>
</evidence>
<dbReference type="PANTHER" id="PTHR30572">
    <property type="entry name" value="MEMBRANE COMPONENT OF TRANSPORTER-RELATED"/>
    <property type="match status" value="1"/>
</dbReference>
<dbReference type="PANTHER" id="PTHR30572:SF4">
    <property type="entry name" value="ABC TRANSPORTER PERMEASE YTRF"/>
    <property type="match status" value="1"/>
</dbReference>